<dbReference type="SUPFAM" id="SSF56801">
    <property type="entry name" value="Acetyl-CoA synthetase-like"/>
    <property type="match status" value="1"/>
</dbReference>
<evidence type="ECO:0000256" key="2">
    <source>
        <dbReference type="SAM" id="MobiDB-lite"/>
    </source>
</evidence>
<protein>
    <recommendedName>
        <fullName evidence="3">AMP-dependent synthetase/ligase domain-containing protein</fullName>
    </recommendedName>
</protein>
<evidence type="ECO:0000313" key="5">
    <source>
        <dbReference type="Proteomes" id="UP000606172"/>
    </source>
</evidence>
<dbReference type="Gene3D" id="3.40.50.12780">
    <property type="entry name" value="N-terminal domain of ligase-like"/>
    <property type="match status" value="1"/>
</dbReference>
<evidence type="ECO:0000256" key="1">
    <source>
        <dbReference type="ARBA" id="ARBA00022598"/>
    </source>
</evidence>
<dbReference type="InterPro" id="IPR042099">
    <property type="entry name" value="ANL_N_sf"/>
</dbReference>
<sequence length="184" mass="19463">MQGDLWGALDHREVSAVWVTREMAKRTSEAEGVEVTHRAAANTVEDINDRCAAGPGDRVLAVSALDFDLSVYDIFGLLSAGGAVVTVDEANARRRATLAARHGVRIWNTVPKLLDMLLVVLESGGPGGPVRLRRALASGDWGGGFGRLGRAESAGQTGPCHTRMPAGGARRGDRGVDLVQRVRG</sequence>
<keyword evidence="5" id="KW-1185">Reference proteome</keyword>
<dbReference type="InterPro" id="IPR000873">
    <property type="entry name" value="AMP-dep_synth/lig_dom"/>
</dbReference>
<dbReference type="Pfam" id="PF00501">
    <property type="entry name" value="AMP-binding"/>
    <property type="match status" value="1"/>
</dbReference>
<reference evidence="4" key="1">
    <citation type="submission" date="2021-01" db="EMBL/GenBank/DDBJ databases">
        <title>Whole genome shotgun sequence of Sinosporangium siamense NBRC 109515.</title>
        <authorList>
            <person name="Komaki H."/>
            <person name="Tamura T."/>
        </authorList>
    </citation>
    <scope>NUCLEOTIDE SEQUENCE</scope>
    <source>
        <strain evidence="4">NBRC 109515</strain>
    </source>
</reference>
<dbReference type="AlphaFoldDB" id="A0A919V6K4"/>
<evidence type="ECO:0000259" key="3">
    <source>
        <dbReference type="Pfam" id="PF00501"/>
    </source>
</evidence>
<dbReference type="RefSeq" id="WP_380659398.1">
    <property type="nucleotide sequence ID" value="NZ_JBHLZQ010000007.1"/>
</dbReference>
<feature type="domain" description="AMP-dependent synthetase/ligase" evidence="3">
    <location>
        <begin position="31"/>
        <end position="123"/>
    </location>
</feature>
<keyword evidence="1" id="KW-0436">Ligase</keyword>
<proteinExistence type="predicted"/>
<gene>
    <name evidence="4" type="ORF">Ssi02_23170</name>
</gene>
<dbReference type="GO" id="GO:0005737">
    <property type="term" value="C:cytoplasm"/>
    <property type="evidence" value="ECO:0007669"/>
    <property type="project" value="TreeGrafter"/>
</dbReference>
<feature type="region of interest" description="Disordered" evidence="2">
    <location>
        <begin position="152"/>
        <end position="172"/>
    </location>
</feature>
<dbReference type="GO" id="GO:0016874">
    <property type="term" value="F:ligase activity"/>
    <property type="evidence" value="ECO:0007669"/>
    <property type="project" value="UniProtKB-KW"/>
</dbReference>
<dbReference type="PANTHER" id="PTHR45527">
    <property type="entry name" value="NONRIBOSOMAL PEPTIDE SYNTHETASE"/>
    <property type="match status" value="1"/>
</dbReference>
<dbReference type="GO" id="GO:0043041">
    <property type="term" value="P:amino acid activation for nonribosomal peptide biosynthetic process"/>
    <property type="evidence" value="ECO:0007669"/>
    <property type="project" value="TreeGrafter"/>
</dbReference>
<dbReference type="GO" id="GO:0000036">
    <property type="term" value="F:acyl carrier activity"/>
    <property type="evidence" value="ECO:0007669"/>
    <property type="project" value="TreeGrafter"/>
</dbReference>
<dbReference type="PANTHER" id="PTHR45527:SF10">
    <property type="entry name" value="PYOCHELIN SYNTHASE PCHF"/>
    <property type="match status" value="1"/>
</dbReference>
<dbReference type="EMBL" id="BOOW01000013">
    <property type="protein sequence ID" value="GII92086.1"/>
    <property type="molecule type" value="Genomic_DNA"/>
</dbReference>
<dbReference type="GO" id="GO:0031177">
    <property type="term" value="F:phosphopantetheine binding"/>
    <property type="evidence" value="ECO:0007669"/>
    <property type="project" value="TreeGrafter"/>
</dbReference>
<evidence type="ECO:0000313" key="4">
    <source>
        <dbReference type="EMBL" id="GII92086.1"/>
    </source>
</evidence>
<name>A0A919V6K4_9ACTN</name>
<organism evidence="4 5">
    <name type="scientific">Sinosporangium siamense</name>
    <dbReference type="NCBI Taxonomy" id="1367973"/>
    <lineage>
        <taxon>Bacteria</taxon>
        <taxon>Bacillati</taxon>
        <taxon>Actinomycetota</taxon>
        <taxon>Actinomycetes</taxon>
        <taxon>Streptosporangiales</taxon>
        <taxon>Streptosporangiaceae</taxon>
        <taxon>Sinosporangium</taxon>
    </lineage>
</organism>
<accession>A0A919V6K4</accession>
<dbReference type="Proteomes" id="UP000606172">
    <property type="component" value="Unassembled WGS sequence"/>
</dbReference>
<comment type="caution">
    <text evidence="4">The sequence shown here is derived from an EMBL/GenBank/DDBJ whole genome shotgun (WGS) entry which is preliminary data.</text>
</comment>
<dbReference type="GO" id="GO:0044550">
    <property type="term" value="P:secondary metabolite biosynthetic process"/>
    <property type="evidence" value="ECO:0007669"/>
    <property type="project" value="TreeGrafter"/>
</dbReference>